<dbReference type="OrthoDB" id="249764at2"/>
<dbReference type="EMBL" id="LATL02000136">
    <property type="protein sequence ID" value="KKD34747.1"/>
    <property type="molecule type" value="Genomic_DNA"/>
</dbReference>
<name>A0A0F5Y7Z0_9CYAN</name>
<dbReference type="Gene3D" id="2.60.40.1700">
    <property type="entry name" value="Protein-arginine deiminase, central domain"/>
    <property type="match status" value="1"/>
</dbReference>
<evidence type="ECO:0000313" key="5">
    <source>
        <dbReference type="Proteomes" id="UP000033607"/>
    </source>
</evidence>
<dbReference type="InterPro" id="IPR004303">
    <property type="entry name" value="PAD"/>
</dbReference>
<dbReference type="Pfam" id="PF03068">
    <property type="entry name" value="PAD"/>
    <property type="match status" value="1"/>
</dbReference>
<feature type="coiled-coil region" evidence="1">
    <location>
        <begin position="103"/>
        <end position="147"/>
    </location>
</feature>
<dbReference type="GO" id="GO:0005509">
    <property type="term" value="F:calcium ion binding"/>
    <property type="evidence" value="ECO:0007669"/>
    <property type="project" value="InterPro"/>
</dbReference>
<dbReference type="InterPro" id="IPR013530">
    <property type="entry name" value="PAD_C"/>
</dbReference>
<keyword evidence="2" id="KW-1133">Transmembrane helix</keyword>
<evidence type="ECO:0000313" key="4">
    <source>
        <dbReference type="EMBL" id="KKD34747.1"/>
    </source>
</evidence>
<dbReference type="AlphaFoldDB" id="A0A0F5Y7Z0"/>
<feature type="transmembrane region" description="Helical" evidence="2">
    <location>
        <begin position="7"/>
        <end position="26"/>
    </location>
</feature>
<keyword evidence="2" id="KW-0472">Membrane</keyword>
<accession>A0A0F5Y7Z0</accession>
<dbReference type="Gene3D" id="3.75.10.10">
    <property type="entry name" value="L-arginine/glycine Amidinotransferase, Chain A"/>
    <property type="match status" value="1"/>
</dbReference>
<evidence type="ECO:0000256" key="2">
    <source>
        <dbReference type="SAM" id="Phobius"/>
    </source>
</evidence>
<keyword evidence="2" id="KW-0812">Transmembrane</keyword>
<reference evidence="4 5" key="1">
    <citation type="submission" date="2015-06" db="EMBL/GenBank/DDBJ databases">
        <title>Draft genome assembly of filamentous brackish cyanobacterium Limnoraphis robusta strain CS-951.</title>
        <authorList>
            <person name="Willis A."/>
            <person name="Parks M."/>
            <person name="Burford M.A."/>
        </authorList>
    </citation>
    <scope>NUCLEOTIDE SEQUENCE [LARGE SCALE GENOMIC DNA]</scope>
    <source>
        <strain evidence="4 5">CS-951</strain>
    </source>
</reference>
<dbReference type="GO" id="GO:0005737">
    <property type="term" value="C:cytoplasm"/>
    <property type="evidence" value="ECO:0007669"/>
    <property type="project" value="InterPro"/>
</dbReference>
<evidence type="ECO:0000256" key="1">
    <source>
        <dbReference type="SAM" id="Coils"/>
    </source>
</evidence>
<dbReference type="PANTHER" id="PTHR10837:SF8">
    <property type="entry name" value="PROTEIN-ARGININE DEIMINASE"/>
    <property type="match status" value="1"/>
</dbReference>
<proteinExistence type="predicted"/>
<sequence>MGWMRYVAVALINTLGVVVGIIWIPIPQLVLAQSSPNSPEIEYRIDESSLYDEEPQLLSPEAISTPTEPSTPQSLEDLYRLRDQLLADLEKVSGSPDVSRLEAWEYELQLQQYQTRLRALRQTETRIRREEQAIQIWEQAMQLATEAVAAGTSSPGVADWEKAQRLWVQAIDTIRQIPSDSFLAQKAIEKIVEYQGYLAIATYERAMVQSEIEDQQTSQNASEYSVDVPQFPGFELYSDTNRDGIITEADEVRPTQWSLSTGPLILFNNDDDDRDGIPDWKDKIVNSKYDSEDLAQVQFKISQEYKNAQIFMTTDTRSQPFINLFQKTAGGWVPVDLTGQQPLAISEEIILGVEAKQFADKNWTGLVSLKAVARREDQEIASDTIQMGVAPWIMSSNTALVSEIHLSDRGVNQDFIKQVQQIVEPTGVTSKITPGETAWMQDTTEIGYVQFPRENTLKNYPVALNGNRLSESDDYAKSLMNRNFGWFEVGKPRSLDPLNQGLDWYGNLEVTPPLPKYPMGRIYYGKADGDTLHPDVVEFLKAQKVQGPPVEIDTSWLMIRHVSEIINFIPSQTGEPLLLIVSPEAGIKLIEELAEKGYEGAAINRGLSTQTTVRAALNNRLLVQHNLQLQREKIDPLLKKIKREFNLEDDQIIQVPVLFGYSGYAWWPNLINTVSINGELLAPNPRGALIDGRDYTQEYFKRRLAISGMNINFLDDSYYQELKGDVYTGINTTREASKQPFWEALPANLTP</sequence>
<dbReference type="SUPFAM" id="SSF55909">
    <property type="entry name" value="Pentein"/>
    <property type="match status" value="1"/>
</dbReference>
<dbReference type="GO" id="GO:0004668">
    <property type="term" value="F:protein-arginine deiminase activity"/>
    <property type="evidence" value="ECO:0007669"/>
    <property type="project" value="InterPro"/>
</dbReference>
<keyword evidence="1" id="KW-0175">Coiled coil</keyword>
<dbReference type="SUPFAM" id="SSF110083">
    <property type="entry name" value="Peptidylarginine deiminase Pad4, middle domain"/>
    <property type="match status" value="1"/>
</dbReference>
<feature type="domain" description="Protein-arginine deiminase C-terminal" evidence="3">
    <location>
        <begin position="380"/>
        <end position="743"/>
    </location>
</feature>
<dbReference type="PANTHER" id="PTHR10837">
    <property type="entry name" value="PEPTIDYLARGININE DEIMINASE"/>
    <property type="match status" value="1"/>
</dbReference>
<dbReference type="InterPro" id="IPR036556">
    <property type="entry name" value="PAD_central_sf"/>
</dbReference>
<dbReference type="PATRIC" id="fig|1637645.4.peg.2757"/>
<dbReference type="RefSeq" id="WP_046282131.1">
    <property type="nucleotide sequence ID" value="NZ_LATL02000136.1"/>
</dbReference>
<organism evidence="4 5">
    <name type="scientific">Limnoraphis robusta CS-951</name>
    <dbReference type="NCBI Taxonomy" id="1637645"/>
    <lineage>
        <taxon>Bacteria</taxon>
        <taxon>Bacillati</taxon>
        <taxon>Cyanobacteriota</taxon>
        <taxon>Cyanophyceae</taxon>
        <taxon>Oscillatoriophycideae</taxon>
        <taxon>Oscillatoriales</taxon>
        <taxon>Sirenicapillariaceae</taxon>
        <taxon>Limnoraphis</taxon>
    </lineage>
</organism>
<gene>
    <name evidence="4" type="ORF">WN50_29180</name>
</gene>
<comment type="caution">
    <text evidence="4">The sequence shown here is derived from an EMBL/GenBank/DDBJ whole genome shotgun (WGS) entry which is preliminary data.</text>
</comment>
<evidence type="ECO:0000259" key="3">
    <source>
        <dbReference type="Pfam" id="PF03068"/>
    </source>
</evidence>
<dbReference type="Proteomes" id="UP000033607">
    <property type="component" value="Unassembled WGS sequence"/>
</dbReference>
<protein>
    <submittedName>
        <fullName evidence="4">Protein-arginine deiminase</fullName>
    </submittedName>
</protein>